<protein>
    <submittedName>
        <fullName evidence="1">Uncharacterized protein</fullName>
    </submittedName>
</protein>
<keyword evidence="2" id="KW-1185">Reference proteome</keyword>
<evidence type="ECO:0000313" key="1">
    <source>
        <dbReference type="EMBL" id="EKF25416.1"/>
    </source>
</evidence>
<name>K5BHZ2_MYCHD</name>
<evidence type="ECO:0000313" key="2">
    <source>
        <dbReference type="Proteomes" id="UP000006265"/>
    </source>
</evidence>
<reference evidence="1 2" key="1">
    <citation type="journal article" date="2012" name="J. Bacteriol.">
        <title>Genome sequence of Mycobacterium hassiacum DSM 44199, a rare source of heat-stable mycobacterial proteins.</title>
        <authorList>
            <person name="Tiago I."/>
            <person name="Maranha A."/>
            <person name="Mendes V."/>
            <person name="Alarico S."/>
            <person name="Moynihan P.J."/>
            <person name="Clarke A.J."/>
            <person name="Macedo-Ribeiro S."/>
            <person name="Pereira P.J."/>
            <person name="Empadinhas N."/>
        </authorList>
    </citation>
    <scope>NUCLEOTIDE SEQUENCE [LARGE SCALE GENOMIC DNA]</scope>
    <source>
        <strain evidence="2">DSM 44199 / CIP 105218 / JCM 12690 / 3849</strain>
    </source>
</reference>
<sequence length="48" mass="5575">MRLDLPCDLLRGNSHPDGPDYDYLVKEIKEALQSIVAGGRSRKYERWL</sequence>
<dbReference type="STRING" id="1122247.GCA_000379865_01972"/>
<dbReference type="EMBL" id="AMRA01000015">
    <property type="protein sequence ID" value="EKF25416.1"/>
    <property type="molecule type" value="Genomic_DNA"/>
</dbReference>
<dbReference type="PATRIC" id="fig|1122247.3.peg.505"/>
<dbReference type="AlphaFoldDB" id="K5BHZ2"/>
<comment type="caution">
    <text evidence="1">The sequence shown here is derived from an EMBL/GenBank/DDBJ whole genome shotgun (WGS) entry which is preliminary data.</text>
</comment>
<proteinExistence type="predicted"/>
<dbReference type="Proteomes" id="UP000006265">
    <property type="component" value="Unassembled WGS sequence"/>
</dbReference>
<accession>K5BHZ2</accession>
<organism evidence="1 2">
    <name type="scientific">Mycolicibacterium hassiacum (strain DSM 44199 / CIP 105218 / JCM 12690 / 3849)</name>
    <name type="common">Mycobacterium hassiacum</name>
    <dbReference type="NCBI Taxonomy" id="1122247"/>
    <lineage>
        <taxon>Bacteria</taxon>
        <taxon>Bacillati</taxon>
        <taxon>Actinomycetota</taxon>
        <taxon>Actinomycetes</taxon>
        <taxon>Mycobacteriales</taxon>
        <taxon>Mycobacteriaceae</taxon>
        <taxon>Mycolicibacterium</taxon>
    </lineage>
</organism>
<gene>
    <name evidence="1" type="ORF">C731_0529</name>
</gene>